<keyword evidence="12" id="KW-1185">Reference proteome</keyword>
<dbReference type="PROSITE" id="PS50089">
    <property type="entry name" value="ZF_RING_2"/>
    <property type="match status" value="1"/>
</dbReference>
<evidence type="ECO:0000256" key="7">
    <source>
        <dbReference type="ARBA" id="ARBA00022833"/>
    </source>
</evidence>
<dbReference type="Pfam" id="PF13639">
    <property type="entry name" value="zf-RING_2"/>
    <property type="match status" value="1"/>
</dbReference>
<accession>A0A7J7K0Y8</accession>
<dbReference type="Gene3D" id="3.30.40.10">
    <property type="entry name" value="Zinc/RING finger domain, C3HC4 (zinc finger)"/>
    <property type="match status" value="1"/>
</dbReference>
<dbReference type="InterPro" id="IPR051834">
    <property type="entry name" value="RING_finger_E3_ligase"/>
</dbReference>
<dbReference type="AlphaFoldDB" id="A0A7J7K0Y8"/>
<dbReference type="SUPFAM" id="SSF57850">
    <property type="entry name" value="RING/U-box"/>
    <property type="match status" value="1"/>
</dbReference>
<organism evidence="11 12">
    <name type="scientific">Bugula neritina</name>
    <name type="common">Brown bryozoan</name>
    <name type="synonym">Sertularia neritina</name>
    <dbReference type="NCBI Taxonomy" id="10212"/>
    <lineage>
        <taxon>Eukaryota</taxon>
        <taxon>Metazoa</taxon>
        <taxon>Spiralia</taxon>
        <taxon>Lophotrochozoa</taxon>
        <taxon>Bryozoa</taxon>
        <taxon>Gymnolaemata</taxon>
        <taxon>Cheilostomatida</taxon>
        <taxon>Flustrina</taxon>
        <taxon>Buguloidea</taxon>
        <taxon>Bugulidae</taxon>
        <taxon>Bugula</taxon>
    </lineage>
</organism>
<dbReference type="Proteomes" id="UP000593567">
    <property type="component" value="Unassembled WGS sequence"/>
</dbReference>
<sequence>MIIITITMEYEHVLVMASYFDEHDCEPLANGQSPDHLLHLARMLQDGGYAEEFEELFGQIKSSPPASKEVVENLPCVQVNEEDVDDDYMCAICRVNYNTKDSPRLLPCSHKFHDGCVKPWLMKTNTCPECRSELPTDDEAYEAFKKYKSRETQRKYELETLHNSMFG</sequence>
<keyword evidence="3" id="KW-0808">Transferase</keyword>
<evidence type="ECO:0000256" key="1">
    <source>
        <dbReference type="ARBA" id="ARBA00000900"/>
    </source>
</evidence>
<evidence type="ECO:0000256" key="5">
    <source>
        <dbReference type="ARBA" id="ARBA00022771"/>
    </source>
</evidence>
<dbReference type="PANTHER" id="PTHR45931:SF3">
    <property type="entry name" value="RING ZINC FINGER-CONTAINING PROTEIN"/>
    <property type="match status" value="1"/>
</dbReference>
<dbReference type="SMART" id="SM00184">
    <property type="entry name" value="RING"/>
    <property type="match status" value="1"/>
</dbReference>
<dbReference type="CDD" id="cd16454">
    <property type="entry name" value="RING-H2_PA-TM-RING"/>
    <property type="match status" value="1"/>
</dbReference>
<evidence type="ECO:0000259" key="10">
    <source>
        <dbReference type="PROSITE" id="PS50089"/>
    </source>
</evidence>
<evidence type="ECO:0000256" key="3">
    <source>
        <dbReference type="ARBA" id="ARBA00022679"/>
    </source>
</evidence>
<dbReference type="InterPro" id="IPR001841">
    <property type="entry name" value="Znf_RING"/>
</dbReference>
<dbReference type="InterPro" id="IPR013083">
    <property type="entry name" value="Znf_RING/FYVE/PHD"/>
</dbReference>
<evidence type="ECO:0000256" key="9">
    <source>
        <dbReference type="PROSITE-ProRule" id="PRU00175"/>
    </source>
</evidence>
<comment type="catalytic activity">
    <reaction evidence="1">
        <text>S-ubiquitinyl-[E2 ubiquitin-conjugating enzyme]-L-cysteine + [acceptor protein]-L-lysine = [E2 ubiquitin-conjugating enzyme]-L-cysteine + N(6)-ubiquitinyl-[acceptor protein]-L-lysine.</text>
        <dbReference type="EC" id="2.3.2.27"/>
    </reaction>
</comment>
<keyword evidence="4" id="KW-0479">Metal-binding</keyword>
<dbReference type="PANTHER" id="PTHR45931">
    <property type="entry name" value="SI:CH211-59O9.10"/>
    <property type="match status" value="1"/>
</dbReference>
<dbReference type="GO" id="GO:0008270">
    <property type="term" value="F:zinc ion binding"/>
    <property type="evidence" value="ECO:0007669"/>
    <property type="project" value="UniProtKB-KW"/>
</dbReference>
<keyword evidence="6" id="KW-0833">Ubl conjugation pathway</keyword>
<evidence type="ECO:0000256" key="2">
    <source>
        <dbReference type="ARBA" id="ARBA00012483"/>
    </source>
</evidence>
<dbReference type="GO" id="GO:0006511">
    <property type="term" value="P:ubiquitin-dependent protein catabolic process"/>
    <property type="evidence" value="ECO:0007669"/>
    <property type="project" value="TreeGrafter"/>
</dbReference>
<reference evidence="11" key="1">
    <citation type="submission" date="2020-06" db="EMBL/GenBank/DDBJ databases">
        <title>Draft genome of Bugula neritina, a colonial animal packing powerful symbionts and potential medicines.</title>
        <authorList>
            <person name="Rayko M."/>
        </authorList>
    </citation>
    <scope>NUCLEOTIDE SEQUENCE [LARGE SCALE GENOMIC DNA]</scope>
    <source>
        <strain evidence="11">Kwan_BN1</strain>
    </source>
</reference>
<evidence type="ECO:0000313" key="12">
    <source>
        <dbReference type="Proteomes" id="UP000593567"/>
    </source>
</evidence>
<dbReference type="GO" id="GO:0061630">
    <property type="term" value="F:ubiquitin protein ligase activity"/>
    <property type="evidence" value="ECO:0007669"/>
    <property type="project" value="UniProtKB-EC"/>
</dbReference>
<keyword evidence="7" id="KW-0862">Zinc</keyword>
<dbReference type="EMBL" id="VXIV02001558">
    <property type="protein sequence ID" value="KAF6031835.1"/>
    <property type="molecule type" value="Genomic_DNA"/>
</dbReference>
<comment type="similarity">
    <text evidence="8">Belongs to the RNF181 family.</text>
</comment>
<evidence type="ECO:0000256" key="8">
    <source>
        <dbReference type="ARBA" id="ARBA00038197"/>
    </source>
</evidence>
<dbReference type="GO" id="GO:0016567">
    <property type="term" value="P:protein ubiquitination"/>
    <property type="evidence" value="ECO:0007669"/>
    <property type="project" value="UniProtKB-ARBA"/>
</dbReference>
<evidence type="ECO:0000256" key="6">
    <source>
        <dbReference type="ARBA" id="ARBA00022786"/>
    </source>
</evidence>
<name>A0A7J7K0Y8_BUGNE</name>
<comment type="caution">
    <text evidence="11">The sequence shown here is derived from an EMBL/GenBank/DDBJ whole genome shotgun (WGS) entry which is preliminary data.</text>
</comment>
<dbReference type="GO" id="GO:0005634">
    <property type="term" value="C:nucleus"/>
    <property type="evidence" value="ECO:0007669"/>
    <property type="project" value="TreeGrafter"/>
</dbReference>
<dbReference type="EC" id="2.3.2.27" evidence="2"/>
<evidence type="ECO:0000256" key="4">
    <source>
        <dbReference type="ARBA" id="ARBA00022723"/>
    </source>
</evidence>
<proteinExistence type="inferred from homology"/>
<evidence type="ECO:0000313" key="11">
    <source>
        <dbReference type="EMBL" id="KAF6031835.1"/>
    </source>
</evidence>
<feature type="domain" description="RING-type" evidence="10">
    <location>
        <begin position="90"/>
        <end position="131"/>
    </location>
</feature>
<keyword evidence="5 9" id="KW-0863">Zinc-finger</keyword>
<dbReference type="OrthoDB" id="21204at2759"/>
<dbReference type="FunFam" id="3.30.40.10:FF:000127">
    <property type="entry name" value="E3 ubiquitin-protein ligase RNF181"/>
    <property type="match status" value="1"/>
</dbReference>
<protein>
    <recommendedName>
        <fullName evidence="2">RING-type E3 ubiquitin transferase</fullName>
        <ecNumber evidence="2">2.3.2.27</ecNumber>
    </recommendedName>
</protein>
<gene>
    <name evidence="11" type="ORF">EB796_009840</name>
</gene>